<dbReference type="SUPFAM" id="SSF56214">
    <property type="entry name" value="4'-phosphopantetheinyl transferase"/>
    <property type="match status" value="1"/>
</dbReference>
<evidence type="ECO:0000313" key="11">
    <source>
        <dbReference type="Proteomes" id="UP000002382"/>
    </source>
</evidence>
<dbReference type="EC" id="2.7.8.7" evidence="8"/>
<organism evidence="10 11">
    <name type="scientific">Kosmotoga olearia (strain ATCC BAA-1733 / DSM 21960 / TBF 19.5.1)</name>
    <dbReference type="NCBI Taxonomy" id="521045"/>
    <lineage>
        <taxon>Bacteria</taxon>
        <taxon>Thermotogati</taxon>
        <taxon>Thermotogota</taxon>
        <taxon>Thermotogae</taxon>
        <taxon>Kosmotogales</taxon>
        <taxon>Kosmotogaceae</taxon>
        <taxon>Kosmotoga</taxon>
    </lineage>
</organism>
<dbReference type="NCBIfam" id="TIGR00516">
    <property type="entry name" value="acpS"/>
    <property type="match status" value="1"/>
</dbReference>
<comment type="subcellular location">
    <subcellularLocation>
        <location evidence="8">Cytoplasm</location>
    </subcellularLocation>
</comment>
<dbReference type="HAMAP" id="MF_00101">
    <property type="entry name" value="AcpS"/>
    <property type="match status" value="1"/>
</dbReference>
<gene>
    <name evidence="8" type="primary">acpS</name>
    <name evidence="10" type="ordered locus">Kole_1853</name>
</gene>
<reference evidence="10 11" key="2">
    <citation type="journal article" date="2011" name="J. Bacteriol.">
        <title>Genome Sequence of Kosmotoga olearia Strain TBF 19.5.1, a Thermophilic Bacterium with a Wide Growth Temperature Range, Isolated from the Troll B Oil Platform in the North Sea.</title>
        <authorList>
            <person name="Swithers K.S."/>
            <person name="Dipippo J.L."/>
            <person name="Bruce D.C."/>
            <person name="Detter C."/>
            <person name="Tapia R."/>
            <person name="Han S."/>
            <person name="Goodwin L.A."/>
            <person name="Han J."/>
            <person name="Woyke T."/>
            <person name="Pitluck S."/>
            <person name="Pennacchio L."/>
            <person name="Nolan M."/>
            <person name="Mikhailova N."/>
            <person name="Land M.L."/>
            <person name="Nesbo C.L."/>
            <person name="Gogarten J.P."/>
            <person name="Noll K.M."/>
        </authorList>
    </citation>
    <scope>NUCLEOTIDE SEQUENCE [LARGE SCALE GENOMIC DNA]</scope>
    <source>
        <strain evidence="11">ATCC BAA-1733 / DSM 21960 / TBF 19.5.1</strain>
    </source>
</reference>
<evidence type="ECO:0000256" key="6">
    <source>
        <dbReference type="ARBA" id="ARBA00023098"/>
    </source>
</evidence>
<comment type="cofactor">
    <cofactor evidence="8">
        <name>Mg(2+)</name>
        <dbReference type="ChEBI" id="CHEBI:18420"/>
    </cofactor>
</comment>
<feature type="binding site" evidence="8">
    <location>
        <position position="52"/>
    </location>
    <ligand>
        <name>Mg(2+)</name>
        <dbReference type="ChEBI" id="CHEBI:18420"/>
    </ligand>
</feature>
<feature type="domain" description="4'-phosphopantetheinyl transferase" evidence="9">
    <location>
        <begin position="3"/>
        <end position="108"/>
    </location>
</feature>
<dbReference type="GO" id="GO:0005737">
    <property type="term" value="C:cytoplasm"/>
    <property type="evidence" value="ECO:0007669"/>
    <property type="project" value="UniProtKB-SubCell"/>
</dbReference>
<keyword evidence="3 8" id="KW-0479">Metal-binding</keyword>
<dbReference type="InterPro" id="IPR037143">
    <property type="entry name" value="4-PPantetheinyl_Trfase_dom_sf"/>
</dbReference>
<keyword evidence="11" id="KW-1185">Reference proteome</keyword>
<dbReference type="NCBIfam" id="TIGR00556">
    <property type="entry name" value="pantethn_trn"/>
    <property type="match status" value="1"/>
</dbReference>
<accession>C5CGF4</accession>
<keyword evidence="7 8" id="KW-0275">Fatty acid biosynthesis</keyword>
<dbReference type="GO" id="GO:0008897">
    <property type="term" value="F:holo-[acyl-carrier-protein] synthase activity"/>
    <property type="evidence" value="ECO:0007669"/>
    <property type="project" value="UniProtKB-UniRule"/>
</dbReference>
<comment type="catalytic activity">
    <reaction evidence="8">
        <text>apo-[ACP] + CoA = holo-[ACP] + adenosine 3',5'-bisphosphate + H(+)</text>
        <dbReference type="Rhea" id="RHEA:12068"/>
        <dbReference type="Rhea" id="RHEA-COMP:9685"/>
        <dbReference type="Rhea" id="RHEA-COMP:9690"/>
        <dbReference type="ChEBI" id="CHEBI:15378"/>
        <dbReference type="ChEBI" id="CHEBI:29999"/>
        <dbReference type="ChEBI" id="CHEBI:57287"/>
        <dbReference type="ChEBI" id="CHEBI:58343"/>
        <dbReference type="ChEBI" id="CHEBI:64479"/>
        <dbReference type="EC" id="2.7.8.7"/>
    </reaction>
</comment>
<evidence type="ECO:0000256" key="7">
    <source>
        <dbReference type="ARBA" id="ARBA00023160"/>
    </source>
</evidence>
<dbReference type="InterPro" id="IPR002582">
    <property type="entry name" value="ACPS"/>
</dbReference>
<evidence type="ECO:0000256" key="8">
    <source>
        <dbReference type="HAMAP-Rule" id="MF_00101"/>
    </source>
</evidence>
<keyword evidence="2 8" id="KW-0808">Transferase</keyword>
<keyword evidence="1 8" id="KW-0444">Lipid biosynthesis</keyword>
<name>C5CGF4_KOSOT</name>
<dbReference type="Proteomes" id="UP000002382">
    <property type="component" value="Chromosome"/>
</dbReference>
<dbReference type="AlphaFoldDB" id="C5CGF4"/>
<dbReference type="Gene3D" id="3.90.470.20">
    <property type="entry name" value="4'-phosphopantetheinyl transferase domain"/>
    <property type="match status" value="1"/>
</dbReference>
<dbReference type="InterPro" id="IPR008278">
    <property type="entry name" value="4-PPantetheinyl_Trfase_dom"/>
</dbReference>
<evidence type="ECO:0000256" key="5">
    <source>
        <dbReference type="ARBA" id="ARBA00022842"/>
    </source>
</evidence>
<protein>
    <recommendedName>
        <fullName evidence="8">Holo-[acyl-carrier-protein] synthase</fullName>
        <shortName evidence="8">Holo-ACP synthase</shortName>
        <ecNumber evidence="8">2.7.8.7</ecNumber>
    </recommendedName>
    <alternativeName>
        <fullName evidence="8">4'-phosphopantetheinyl transferase AcpS</fullName>
    </alternativeName>
</protein>
<evidence type="ECO:0000256" key="2">
    <source>
        <dbReference type="ARBA" id="ARBA00022679"/>
    </source>
</evidence>
<dbReference type="GO" id="GO:0006633">
    <property type="term" value="P:fatty acid biosynthetic process"/>
    <property type="evidence" value="ECO:0007669"/>
    <property type="project" value="UniProtKB-UniRule"/>
</dbReference>
<dbReference type="Pfam" id="PF01648">
    <property type="entry name" value="ACPS"/>
    <property type="match status" value="1"/>
</dbReference>
<evidence type="ECO:0000259" key="9">
    <source>
        <dbReference type="Pfam" id="PF01648"/>
    </source>
</evidence>
<feature type="binding site" evidence="8">
    <location>
        <position position="7"/>
    </location>
    <ligand>
        <name>Mg(2+)</name>
        <dbReference type="ChEBI" id="CHEBI:18420"/>
    </ligand>
</feature>
<dbReference type="InterPro" id="IPR004568">
    <property type="entry name" value="Ppantetheine-prot_Trfase_dom"/>
</dbReference>
<dbReference type="STRING" id="521045.Kole_1853"/>
<evidence type="ECO:0000256" key="4">
    <source>
        <dbReference type="ARBA" id="ARBA00022832"/>
    </source>
</evidence>
<dbReference type="EMBL" id="CP001634">
    <property type="protein sequence ID" value="ACR80535.1"/>
    <property type="molecule type" value="Genomic_DNA"/>
</dbReference>
<keyword evidence="4 8" id="KW-0276">Fatty acid metabolism</keyword>
<reference evidence="10 11" key="1">
    <citation type="submission" date="2009-06" db="EMBL/GenBank/DDBJ databases">
        <title>Complete sequence of Thermotogales bacterium TBF 19.5.1.</title>
        <authorList>
            <consortium name="US DOE Joint Genome Institute"/>
            <person name="Lucas S."/>
            <person name="Copeland A."/>
            <person name="Lapidus A."/>
            <person name="Glavina del Rio T."/>
            <person name="Tice H."/>
            <person name="Bruce D."/>
            <person name="Goodwin L."/>
            <person name="Pitluck S."/>
            <person name="Chertkov O."/>
            <person name="Brettin T."/>
            <person name="Detter J.C."/>
            <person name="Han C."/>
            <person name="Schmutz J."/>
            <person name="Larimer F."/>
            <person name="Land M."/>
            <person name="Hauser L."/>
            <person name="Kyrpides N."/>
            <person name="Ovchinnikova G."/>
            <person name="Noll K."/>
        </authorList>
    </citation>
    <scope>NUCLEOTIDE SEQUENCE [LARGE SCALE GENOMIC DNA]</scope>
    <source>
        <strain evidence="11">ATCC BAA-1733 / DSM 21960 / TBF 19.5.1</strain>
    </source>
</reference>
<dbReference type="eggNOG" id="COG0736">
    <property type="taxonomic scope" value="Bacteria"/>
</dbReference>
<dbReference type="GO" id="GO:0000287">
    <property type="term" value="F:magnesium ion binding"/>
    <property type="evidence" value="ECO:0007669"/>
    <property type="project" value="UniProtKB-UniRule"/>
</dbReference>
<comment type="function">
    <text evidence="8">Transfers the 4'-phosphopantetheine moiety from coenzyme A to a Ser of acyl-carrier-protein.</text>
</comment>
<keyword evidence="6 8" id="KW-0443">Lipid metabolism</keyword>
<proteinExistence type="inferred from homology"/>
<dbReference type="HOGENOM" id="CLU_089696_1_2_0"/>
<keyword evidence="5 8" id="KW-0460">Magnesium</keyword>
<sequence length="116" mass="13362">MFSVGTDIVAISRISEELAERILSEEEKKIYNSFKSVKRKKEFVAGRFAAKEAFIKAYGEKNLDFKKIEFLKDENGKPIPGKKLKKLLNDIELQVSISHEKEYAIAVVIVLRRDEK</sequence>
<evidence type="ECO:0000256" key="3">
    <source>
        <dbReference type="ARBA" id="ARBA00022723"/>
    </source>
</evidence>
<keyword evidence="8" id="KW-0963">Cytoplasm</keyword>
<comment type="similarity">
    <text evidence="8">Belongs to the P-Pant transferase superfamily. AcpS family.</text>
</comment>
<evidence type="ECO:0000256" key="1">
    <source>
        <dbReference type="ARBA" id="ARBA00022516"/>
    </source>
</evidence>
<dbReference type="KEGG" id="kol:Kole_1853"/>
<evidence type="ECO:0000313" key="10">
    <source>
        <dbReference type="EMBL" id="ACR80535.1"/>
    </source>
</evidence>